<evidence type="ECO:0000313" key="3">
    <source>
        <dbReference type="Proteomes" id="UP000254150"/>
    </source>
</evidence>
<evidence type="ECO:0000313" key="2">
    <source>
        <dbReference type="EMBL" id="SUO94909.1"/>
    </source>
</evidence>
<dbReference type="EMBL" id="UHID01000001">
    <property type="protein sequence ID" value="SUO94909.1"/>
    <property type="molecule type" value="Genomic_DNA"/>
</dbReference>
<dbReference type="GeneID" id="95068518"/>
<proteinExistence type="predicted"/>
<dbReference type="AlphaFoldDB" id="A0A380MQL1"/>
<protein>
    <submittedName>
        <fullName evidence="2">Uncharacterized protein</fullName>
    </submittedName>
</protein>
<evidence type="ECO:0000256" key="1">
    <source>
        <dbReference type="SAM" id="MobiDB-lite"/>
    </source>
</evidence>
<accession>A0A380MQL1</accession>
<name>A0A380MQL1_STRGR</name>
<feature type="region of interest" description="Disordered" evidence="1">
    <location>
        <begin position="48"/>
        <end position="85"/>
    </location>
</feature>
<gene>
    <name evidence="2" type="ORF">NCTC7807_01119</name>
</gene>
<dbReference type="Proteomes" id="UP000254150">
    <property type="component" value="Unassembled WGS sequence"/>
</dbReference>
<reference evidence="2 3" key="1">
    <citation type="submission" date="2018-06" db="EMBL/GenBank/DDBJ databases">
        <authorList>
            <consortium name="Pathogen Informatics"/>
            <person name="Doyle S."/>
        </authorList>
    </citation>
    <scope>NUCLEOTIDE SEQUENCE [LARGE SCALE GENOMIC DNA]</scope>
    <source>
        <strain evidence="2 3">NCTC7807</strain>
    </source>
</reference>
<sequence>MAALAWLLIPFMAAIGAALWGSWAARNPGRNDGPELAGYARFRAAMEKAHGETAEADSGLPAEATAADAPKQEPQPSDGPAPAVR</sequence>
<dbReference type="RefSeq" id="WP_100454643.1">
    <property type="nucleotide sequence ID" value="NZ_UHID01000001.1"/>
</dbReference>
<organism evidence="2 3">
    <name type="scientific">Streptomyces griseus</name>
    <dbReference type="NCBI Taxonomy" id="1911"/>
    <lineage>
        <taxon>Bacteria</taxon>
        <taxon>Bacillati</taxon>
        <taxon>Actinomycetota</taxon>
        <taxon>Actinomycetes</taxon>
        <taxon>Kitasatosporales</taxon>
        <taxon>Streptomycetaceae</taxon>
        <taxon>Streptomyces</taxon>
    </lineage>
</organism>